<reference evidence="1 2" key="1">
    <citation type="submission" date="2005-07" db="EMBL/GenBank/DDBJ databases">
        <authorList>
            <person name="Mural R.J."/>
            <person name="Li P.W."/>
            <person name="Adams M.D."/>
            <person name="Amanatides P.G."/>
            <person name="Baden-Tillson H."/>
            <person name="Barnstead M."/>
            <person name="Chin S.H."/>
            <person name="Dew I."/>
            <person name="Evans C.A."/>
            <person name="Ferriera S."/>
            <person name="Flanigan M."/>
            <person name="Fosler C."/>
            <person name="Glodek A."/>
            <person name="Gu Z."/>
            <person name="Holt R.A."/>
            <person name="Jennings D."/>
            <person name="Kraft C.L."/>
            <person name="Lu F."/>
            <person name="Nguyen T."/>
            <person name="Nusskern D.R."/>
            <person name="Pfannkoch C.M."/>
            <person name="Sitter C."/>
            <person name="Sutton G.G."/>
            <person name="Venter J.C."/>
            <person name="Wang Z."/>
            <person name="Woodage T."/>
            <person name="Zheng X.H."/>
            <person name="Zhong F."/>
        </authorList>
    </citation>
    <scope>NUCLEOTIDE SEQUENCE [LARGE SCALE GENOMIC DNA]</scope>
    <source>
        <strain>BN</strain>
        <strain evidence="2">Sprague-Dawley</strain>
    </source>
</reference>
<evidence type="ECO:0000313" key="2">
    <source>
        <dbReference type="Proteomes" id="UP000234681"/>
    </source>
</evidence>
<dbReference type="Proteomes" id="UP000234681">
    <property type="component" value="Chromosome 10"/>
</dbReference>
<dbReference type="AlphaFoldDB" id="A6HJE9"/>
<name>A6HJE9_RAT</name>
<evidence type="ECO:0000313" key="1">
    <source>
        <dbReference type="EMBL" id="EDM06154.1"/>
    </source>
</evidence>
<accession>A6HJE9</accession>
<sequence length="48" mass="5281">MRRAAEKTPLLNCGERKDVLGSPLNAVSGQPSTHPPPAKIKIYIQIKR</sequence>
<protein>
    <submittedName>
        <fullName evidence="1">RCG32725</fullName>
    </submittedName>
</protein>
<proteinExistence type="predicted"/>
<gene>
    <name evidence="1" type="ORF">rCG_32725</name>
</gene>
<organism evidence="1 2">
    <name type="scientific">Rattus norvegicus</name>
    <name type="common">Rat</name>
    <dbReference type="NCBI Taxonomy" id="10116"/>
    <lineage>
        <taxon>Eukaryota</taxon>
        <taxon>Metazoa</taxon>
        <taxon>Chordata</taxon>
        <taxon>Craniata</taxon>
        <taxon>Vertebrata</taxon>
        <taxon>Euteleostomi</taxon>
        <taxon>Mammalia</taxon>
        <taxon>Eutheria</taxon>
        <taxon>Euarchontoglires</taxon>
        <taxon>Glires</taxon>
        <taxon>Rodentia</taxon>
        <taxon>Myomorpha</taxon>
        <taxon>Muroidea</taxon>
        <taxon>Muridae</taxon>
        <taxon>Murinae</taxon>
        <taxon>Rattus</taxon>
    </lineage>
</organism>
<dbReference type="EMBL" id="CH473948">
    <property type="protein sequence ID" value="EDM06154.1"/>
    <property type="molecule type" value="Genomic_DNA"/>
</dbReference>